<protein>
    <recommendedName>
        <fullName evidence="3">F-box domain-containing protein</fullName>
    </recommendedName>
</protein>
<dbReference type="OrthoDB" id="3794788at2759"/>
<organism evidence="1 2">
    <name type="scientific">Melanomma pulvis-pyrius CBS 109.77</name>
    <dbReference type="NCBI Taxonomy" id="1314802"/>
    <lineage>
        <taxon>Eukaryota</taxon>
        <taxon>Fungi</taxon>
        <taxon>Dikarya</taxon>
        <taxon>Ascomycota</taxon>
        <taxon>Pezizomycotina</taxon>
        <taxon>Dothideomycetes</taxon>
        <taxon>Pleosporomycetidae</taxon>
        <taxon>Pleosporales</taxon>
        <taxon>Melanommataceae</taxon>
        <taxon>Melanomma</taxon>
    </lineage>
</organism>
<sequence>MPPSFPAVPQVQAGALGRPPVTRPPRCPSLPEELWMQIVLQVDDRPLAWFVLRSVSRMLRRITEDVFSNQIIRRKCSIRLVGEHARAFFYDTWAFNDSSDFIGMWHDDDWDDLAPLHDEYPTLMFKPDSRAPASVEARVILHLQDGPADYEGQYGVVVAVPSREDGDETTASASSTLLNYTFFLRRQCCLCPSVIQAVADVAKCECLTDLFFSKVLHRDREKPRLEDGYYFVCLDEKLKLLNIPSMYLDMETLELGFNWLSLCHAFYLDELKLRRIARPWMRYLAVDHSSSQLMVHWQSSLHYSGFFEGFTKRDLLQACKEDGWIFWDRQLTYEPLFHPLECKE</sequence>
<evidence type="ECO:0000313" key="2">
    <source>
        <dbReference type="Proteomes" id="UP000799757"/>
    </source>
</evidence>
<dbReference type="Proteomes" id="UP000799757">
    <property type="component" value="Unassembled WGS sequence"/>
</dbReference>
<evidence type="ECO:0008006" key="3">
    <source>
        <dbReference type="Google" id="ProtNLM"/>
    </source>
</evidence>
<reference evidence="1" key="1">
    <citation type="journal article" date="2020" name="Stud. Mycol.">
        <title>101 Dothideomycetes genomes: a test case for predicting lifestyles and emergence of pathogens.</title>
        <authorList>
            <person name="Haridas S."/>
            <person name="Albert R."/>
            <person name="Binder M."/>
            <person name="Bloem J."/>
            <person name="Labutti K."/>
            <person name="Salamov A."/>
            <person name="Andreopoulos B."/>
            <person name="Baker S."/>
            <person name="Barry K."/>
            <person name="Bills G."/>
            <person name="Bluhm B."/>
            <person name="Cannon C."/>
            <person name="Castanera R."/>
            <person name="Culley D."/>
            <person name="Daum C."/>
            <person name="Ezra D."/>
            <person name="Gonzalez J."/>
            <person name="Henrissat B."/>
            <person name="Kuo A."/>
            <person name="Liang C."/>
            <person name="Lipzen A."/>
            <person name="Lutzoni F."/>
            <person name="Magnuson J."/>
            <person name="Mondo S."/>
            <person name="Nolan M."/>
            <person name="Ohm R."/>
            <person name="Pangilinan J."/>
            <person name="Park H.-J."/>
            <person name="Ramirez L."/>
            <person name="Alfaro M."/>
            <person name="Sun H."/>
            <person name="Tritt A."/>
            <person name="Yoshinaga Y."/>
            <person name="Zwiers L.-H."/>
            <person name="Turgeon B."/>
            <person name="Goodwin S."/>
            <person name="Spatafora J."/>
            <person name="Crous P."/>
            <person name="Grigoriev I."/>
        </authorList>
    </citation>
    <scope>NUCLEOTIDE SEQUENCE</scope>
    <source>
        <strain evidence="1">CBS 109.77</strain>
    </source>
</reference>
<keyword evidence="2" id="KW-1185">Reference proteome</keyword>
<dbReference type="EMBL" id="MU002219">
    <property type="protein sequence ID" value="KAF2788402.1"/>
    <property type="molecule type" value="Genomic_DNA"/>
</dbReference>
<proteinExistence type="predicted"/>
<evidence type="ECO:0000313" key="1">
    <source>
        <dbReference type="EMBL" id="KAF2788402.1"/>
    </source>
</evidence>
<gene>
    <name evidence="1" type="ORF">K505DRAFT_314955</name>
</gene>
<dbReference type="AlphaFoldDB" id="A0A6A6WWE6"/>
<accession>A0A6A6WWE6</accession>
<name>A0A6A6WWE6_9PLEO</name>